<dbReference type="AlphaFoldDB" id="A0ABD2VU28"/>
<comment type="caution">
    <text evidence="3">The sequence shown here is derived from an EMBL/GenBank/DDBJ whole genome shotgun (WGS) entry which is preliminary data.</text>
</comment>
<dbReference type="PANTHER" id="PTHR24252">
    <property type="entry name" value="ACROSIN-RELATED"/>
    <property type="match status" value="1"/>
</dbReference>
<dbReference type="InterPro" id="IPR043504">
    <property type="entry name" value="Peptidase_S1_PA_chymotrypsin"/>
</dbReference>
<dbReference type="PROSITE" id="PS50240">
    <property type="entry name" value="TRYPSIN_DOM"/>
    <property type="match status" value="1"/>
</dbReference>
<organism evidence="3 4">
    <name type="scientific">Trichogramma kaykai</name>
    <dbReference type="NCBI Taxonomy" id="54128"/>
    <lineage>
        <taxon>Eukaryota</taxon>
        <taxon>Metazoa</taxon>
        <taxon>Ecdysozoa</taxon>
        <taxon>Arthropoda</taxon>
        <taxon>Hexapoda</taxon>
        <taxon>Insecta</taxon>
        <taxon>Pterygota</taxon>
        <taxon>Neoptera</taxon>
        <taxon>Endopterygota</taxon>
        <taxon>Hymenoptera</taxon>
        <taxon>Apocrita</taxon>
        <taxon>Proctotrupomorpha</taxon>
        <taxon>Chalcidoidea</taxon>
        <taxon>Trichogrammatidae</taxon>
        <taxon>Trichogramma</taxon>
    </lineage>
</organism>
<dbReference type="PRINTS" id="PR00722">
    <property type="entry name" value="CHYMOTRYPSIN"/>
</dbReference>
<evidence type="ECO:0000256" key="1">
    <source>
        <dbReference type="ARBA" id="ARBA00023157"/>
    </source>
</evidence>
<name>A0ABD2VU28_9HYME</name>
<evidence type="ECO:0000313" key="4">
    <source>
        <dbReference type="Proteomes" id="UP001627154"/>
    </source>
</evidence>
<dbReference type="InterPro" id="IPR018114">
    <property type="entry name" value="TRYPSIN_HIS"/>
</dbReference>
<sequence>MIHCEALARVQSKRSRESSPPESMKVLVVVVVVVLLLPSFQTVVAEGTHSKIYQGEAAAKGEFPYQVSITVGGRHICGGSLVSAKHVLTAAHCVEEIVLSRRNFTRGIAVRTGSVMLGKGRNYLIRRISYHNGFRDSYRLFLPNDIAVVQLQKPVELSDYVKPIHLPEYRAELPEGSKVIVTGFGTTISNDLSPVLKKLVTETFSNTKCGNYFLRLTGRRVMTSQICAEKKRGDGTCTRRRTGGSRQNHDLRHRLRRRLLLRRSRSHGLHQSLVLRALHTTRDDVLHSRAHCHWPQSRRCLLLNRFHHCE</sequence>
<dbReference type="SUPFAM" id="SSF50494">
    <property type="entry name" value="Trypsin-like serine proteases"/>
    <property type="match status" value="1"/>
</dbReference>
<dbReference type="Gene3D" id="2.40.10.10">
    <property type="entry name" value="Trypsin-like serine proteases"/>
    <property type="match status" value="1"/>
</dbReference>
<dbReference type="Pfam" id="PF00089">
    <property type="entry name" value="Trypsin"/>
    <property type="match status" value="1"/>
</dbReference>
<dbReference type="PROSITE" id="PS00134">
    <property type="entry name" value="TRYPSIN_HIS"/>
    <property type="match status" value="1"/>
</dbReference>
<dbReference type="InterPro" id="IPR009003">
    <property type="entry name" value="Peptidase_S1_PA"/>
</dbReference>
<gene>
    <name evidence="3" type="ORF">TKK_020213</name>
</gene>
<keyword evidence="4" id="KW-1185">Reference proteome</keyword>
<evidence type="ECO:0000313" key="3">
    <source>
        <dbReference type="EMBL" id="KAL3383847.1"/>
    </source>
</evidence>
<dbReference type="Proteomes" id="UP001627154">
    <property type="component" value="Unassembled WGS sequence"/>
</dbReference>
<dbReference type="EMBL" id="JBJJXI010000181">
    <property type="protein sequence ID" value="KAL3383847.1"/>
    <property type="molecule type" value="Genomic_DNA"/>
</dbReference>
<proteinExistence type="predicted"/>
<dbReference type="PANTHER" id="PTHR24252:SF7">
    <property type="entry name" value="HYALIN"/>
    <property type="match status" value="1"/>
</dbReference>
<protein>
    <recommendedName>
        <fullName evidence="2">Peptidase S1 domain-containing protein</fullName>
    </recommendedName>
</protein>
<dbReference type="InterPro" id="IPR001314">
    <property type="entry name" value="Peptidase_S1A"/>
</dbReference>
<evidence type="ECO:0000259" key="2">
    <source>
        <dbReference type="PROSITE" id="PS50240"/>
    </source>
</evidence>
<reference evidence="3 4" key="1">
    <citation type="journal article" date="2024" name="bioRxiv">
        <title>A reference genome for Trichogramma kaykai: A tiny desert-dwelling parasitoid wasp with competing sex-ratio distorters.</title>
        <authorList>
            <person name="Culotta J."/>
            <person name="Lindsey A.R."/>
        </authorList>
    </citation>
    <scope>NUCLEOTIDE SEQUENCE [LARGE SCALE GENOMIC DNA]</scope>
    <source>
        <strain evidence="3 4">KSX58</strain>
    </source>
</reference>
<dbReference type="FunFam" id="2.40.10.10:FF:000068">
    <property type="entry name" value="transmembrane protease serine 2"/>
    <property type="match status" value="1"/>
</dbReference>
<dbReference type="InterPro" id="IPR001254">
    <property type="entry name" value="Trypsin_dom"/>
</dbReference>
<dbReference type="CDD" id="cd00190">
    <property type="entry name" value="Tryp_SPc"/>
    <property type="match status" value="1"/>
</dbReference>
<accession>A0ABD2VU28</accession>
<dbReference type="SMART" id="SM00020">
    <property type="entry name" value="Tryp_SPc"/>
    <property type="match status" value="1"/>
</dbReference>
<keyword evidence="1" id="KW-1015">Disulfide bond</keyword>
<feature type="domain" description="Peptidase S1" evidence="2">
    <location>
        <begin position="52"/>
        <end position="300"/>
    </location>
</feature>